<gene>
    <name evidence="1" type="ORF">SAMN04488134_1262</name>
</gene>
<dbReference type="OrthoDB" id="3010338at2"/>
<dbReference type="EMBL" id="FODJ01000026">
    <property type="protein sequence ID" value="SEO96805.1"/>
    <property type="molecule type" value="Genomic_DNA"/>
</dbReference>
<dbReference type="AlphaFoldDB" id="A0A1H8U110"/>
<name>A0A1H8U110_9BACI</name>
<proteinExistence type="predicted"/>
<dbReference type="Proteomes" id="UP000199300">
    <property type="component" value="Unassembled WGS sequence"/>
</dbReference>
<dbReference type="RefSeq" id="WP_091500437.1">
    <property type="nucleotide sequence ID" value="NZ_FODJ01000026.1"/>
</dbReference>
<protein>
    <submittedName>
        <fullName evidence="1">Uncharacterized protein</fullName>
    </submittedName>
</protein>
<keyword evidence="2" id="KW-1185">Reference proteome</keyword>
<accession>A0A1H8U110</accession>
<reference evidence="1 2" key="1">
    <citation type="submission" date="2016-10" db="EMBL/GenBank/DDBJ databases">
        <authorList>
            <person name="de Groot N.N."/>
        </authorList>
    </citation>
    <scope>NUCLEOTIDE SEQUENCE [LARGE SCALE GENOMIC DNA]</scope>
    <source>
        <strain evidence="1 2">CGMCC 1.10434</strain>
    </source>
</reference>
<evidence type="ECO:0000313" key="2">
    <source>
        <dbReference type="Proteomes" id="UP000199300"/>
    </source>
</evidence>
<sequence length="127" mass="15430">MLSDDSKFINDHFLDYTKKNFLKYFEKDIILKNEEYSNDSAGMGFYRLTYEYLSYQIIFEYERLRFTIRIKYKDAVSNFFAQHKELLNSLTEENINKSIFILKSDLKNNNLSFFYITKKGEIKKIEF</sequence>
<evidence type="ECO:0000313" key="1">
    <source>
        <dbReference type="EMBL" id="SEO96805.1"/>
    </source>
</evidence>
<dbReference type="STRING" id="872970.SAMN04488134_1262"/>
<organism evidence="1 2">
    <name type="scientific">Amphibacillus marinus</name>
    <dbReference type="NCBI Taxonomy" id="872970"/>
    <lineage>
        <taxon>Bacteria</taxon>
        <taxon>Bacillati</taxon>
        <taxon>Bacillota</taxon>
        <taxon>Bacilli</taxon>
        <taxon>Bacillales</taxon>
        <taxon>Bacillaceae</taxon>
        <taxon>Amphibacillus</taxon>
    </lineage>
</organism>